<dbReference type="RefSeq" id="WP_023017933.1">
    <property type="nucleotide sequence ID" value="NZ_CP100375.1"/>
</dbReference>
<evidence type="ECO:0000256" key="5">
    <source>
        <dbReference type="ARBA" id="ARBA00022989"/>
    </source>
</evidence>
<feature type="transmembrane region" description="Helical" evidence="8">
    <location>
        <begin position="20"/>
        <end position="38"/>
    </location>
</feature>
<feature type="transmembrane region" description="Helical" evidence="8">
    <location>
        <begin position="148"/>
        <end position="169"/>
    </location>
</feature>
<feature type="transmembrane region" description="Helical" evidence="8">
    <location>
        <begin position="225"/>
        <end position="248"/>
    </location>
</feature>
<feature type="transmembrane region" description="Helical" evidence="8">
    <location>
        <begin position="295"/>
        <end position="317"/>
    </location>
</feature>
<feature type="transmembrane region" description="Helical" evidence="8">
    <location>
        <begin position="386"/>
        <end position="409"/>
    </location>
</feature>
<dbReference type="GO" id="GO:0005886">
    <property type="term" value="C:plasma membrane"/>
    <property type="evidence" value="ECO:0007669"/>
    <property type="project" value="UniProtKB-SubCell"/>
</dbReference>
<evidence type="ECO:0000256" key="8">
    <source>
        <dbReference type="SAM" id="Phobius"/>
    </source>
</evidence>
<keyword evidence="5 8" id="KW-1133">Transmembrane helix</keyword>
<dbReference type="EMBL" id="JASNVU010000004">
    <property type="protein sequence ID" value="MDK4334531.1"/>
    <property type="molecule type" value="Genomic_DNA"/>
</dbReference>
<evidence type="ECO:0000313" key="9">
    <source>
        <dbReference type="EMBL" id="MDK4246670.1"/>
    </source>
</evidence>
<name>A0AAP4BWS4_9CORY</name>
<evidence type="ECO:0000313" key="10">
    <source>
        <dbReference type="EMBL" id="MDK4334531.1"/>
    </source>
</evidence>
<dbReference type="Pfam" id="PF09594">
    <property type="entry name" value="GT87"/>
    <property type="match status" value="1"/>
</dbReference>
<evidence type="ECO:0000256" key="3">
    <source>
        <dbReference type="ARBA" id="ARBA00022679"/>
    </source>
</evidence>
<gene>
    <name evidence="9" type="ORF">QPX34_01340</name>
    <name evidence="10" type="ORF">QPX58_03765</name>
</gene>
<evidence type="ECO:0000256" key="4">
    <source>
        <dbReference type="ARBA" id="ARBA00022692"/>
    </source>
</evidence>
<dbReference type="Proteomes" id="UP001230317">
    <property type="component" value="Unassembled WGS sequence"/>
</dbReference>
<dbReference type="Proteomes" id="UP001239414">
    <property type="component" value="Unassembled WGS sequence"/>
</dbReference>
<evidence type="ECO:0000256" key="6">
    <source>
        <dbReference type="ARBA" id="ARBA00023136"/>
    </source>
</evidence>
<dbReference type="AlphaFoldDB" id="A0AAP4BWS4"/>
<dbReference type="GO" id="GO:0016758">
    <property type="term" value="F:hexosyltransferase activity"/>
    <property type="evidence" value="ECO:0007669"/>
    <property type="project" value="InterPro"/>
</dbReference>
<evidence type="ECO:0000313" key="11">
    <source>
        <dbReference type="Proteomes" id="UP001230317"/>
    </source>
</evidence>
<dbReference type="EC" id="2.4.-.-" evidence="10"/>
<comment type="caution">
    <text evidence="10">The sequence shown here is derived from an EMBL/GenBank/DDBJ whole genome shotgun (WGS) entry which is preliminary data.</text>
</comment>
<protein>
    <submittedName>
        <fullName evidence="10">Glycosyltransferase family 87 protein</fullName>
        <ecNumber evidence="10">2.4.-.-</ecNumber>
    </submittedName>
</protein>
<comment type="similarity">
    <text evidence="7">Belongs to the glycosyltransferase 87 family.</text>
</comment>
<evidence type="ECO:0000256" key="7">
    <source>
        <dbReference type="ARBA" id="ARBA00024033"/>
    </source>
</evidence>
<accession>A0AAP4BWS4</accession>
<evidence type="ECO:0000256" key="2">
    <source>
        <dbReference type="ARBA" id="ARBA00022475"/>
    </source>
</evidence>
<dbReference type="EMBL" id="JASNUO010000001">
    <property type="protein sequence ID" value="MDK4246670.1"/>
    <property type="molecule type" value="Genomic_DNA"/>
</dbReference>
<keyword evidence="10" id="KW-0328">Glycosyltransferase</keyword>
<comment type="subcellular location">
    <subcellularLocation>
        <location evidence="1">Cell membrane</location>
        <topology evidence="1">Multi-pass membrane protein</topology>
    </subcellularLocation>
</comment>
<sequence length="427" mass="46145">MSAHSRHQASAPASTVVRWCHHGIGLVFGLVVAIISVGKMNYDDWDALWVAGLLVRDGNRDHLYSINEHDFAMPRGDVWLDTIAHSDVTGFPHPYVHAPFLADVMSLVVQVMSFDVSVIVLAIVSGWALVVLIASAWFLWFEEEIPTMILLFGILLGWVSTAFQSSLILGQTSPLIFAGVAYGLAASRVHPVRAGIALGLVSAVKLTPIVLVLICVAFPRARKTGVVALGTGAIAVLYSIVVSGWNVFTSWWDTLQDIMGSVMVAPVNGSIASQLSTNRVEDDNLLVTIVDDPSLAASIIPLLVTLALIALVIVTAVRSQDPWRITAVGIFTVLTATSSILWDHYVLCAVLPLLGVLARGQNRIIYAVPVLGLFLFPPLAKSDSDLWLPWSSFIALAGFVIALCIAELSRKDALPLRDRRLSFKKAS</sequence>
<reference evidence="10 12" key="1">
    <citation type="submission" date="2023-05" db="EMBL/GenBank/DDBJ databases">
        <title>Metabolic capabilities are highly conserved among human nasal-associated Corynebacterium species in pangenomic analyses.</title>
        <authorList>
            <person name="Tran T.H."/>
            <person name="Roberts A.Q."/>
            <person name="Escapa I.F."/>
            <person name="Gao W."/>
            <person name="Conlan S."/>
            <person name="Kong H."/>
            <person name="Segre J.A."/>
            <person name="Kelly M.S."/>
            <person name="Lemon K.P."/>
        </authorList>
    </citation>
    <scope>NUCLEOTIDE SEQUENCE</scope>
    <source>
        <strain evidence="10">KPL2618</strain>
        <strain evidence="9 12">KPL3802</strain>
    </source>
</reference>
<keyword evidence="3 10" id="KW-0808">Transferase</keyword>
<proteinExistence type="inferred from homology"/>
<feature type="transmembrane region" description="Helical" evidence="8">
    <location>
        <begin position="196"/>
        <end position="218"/>
    </location>
</feature>
<organism evidence="10 11">
    <name type="scientific">Corynebacterium accolens</name>
    <dbReference type="NCBI Taxonomy" id="38284"/>
    <lineage>
        <taxon>Bacteria</taxon>
        <taxon>Bacillati</taxon>
        <taxon>Actinomycetota</taxon>
        <taxon>Actinomycetes</taxon>
        <taxon>Mycobacteriales</taxon>
        <taxon>Corynebacteriaceae</taxon>
        <taxon>Corynebacterium</taxon>
    </lineage>
</organism>
<dbReference type="InterPro" id="IPR018584">
    <property type="entry name" value="GT87"/>
</dbReference>
<keyword evidence="12" id="KW-1185">Reference proteome</keyword>
<evidence type="ECO:0000313" key="12">
    <source>
        <dbReference type="Proteomes" id="UP001239414"/>
    </source>
</evidence>
<keyword evidence="4 8" id="KW-0812">Transmembrane</keyword>
<evidence type="ECO:0000256" key="1">
    <source>
        <dbReference type="ARBA" id="ARBA00004651"/>
    </source>
</evidence>
<keyword evidence="2" id="KW-1003">Cell membrane</keyword>
<keyword evidence="6 8" id="KW-0472">Membrane</keyword>
<feature type="transmembrane region" description="Helical" evidence="8">
    <location>
        <begin position="116"/>
        <end position="141"/>
    </location>
</feature>